<keyword evidence="3" id="KW-0285">Flavoprotein</keyword>
<dbReference type="HOGENOM" id="CLU_002865_7_2_2"/>
<dbReference type="EMBL" id="CP001338">
    <property type="protein sequence ID" value="ACL16613.1"/>
    <property type="molecule type" value="Genomic_DNA"/>
</dbReference>
<dbReference type="KEGG" id="mpl:Mpal_1279"/>
<proteinExistence type="inferred from homology"/>
<dbReference type="GO" id="GO:0050660">
    <property type="term" value="F:flavin adenine dinucleotide binding"/>
    <property type="evidence" value="ECO:0007669"/>
    <property type="project" value="InterPro"/>
</dbReference>
<evidence type="ECO:0000313" key="7">
    <source>
        <dbReference type="Proteomes" id="UP000002457"/>
    </source>
</evidence>
<dbReference type="eggNOG" id="arCOG02232">
    <property type="taxonomic scope" value="Archaea"/>
</dbReference>
<organism evidence="6 7">
    <name type="scientific">Methanosphaerula palustris (strain ATCC BAA-1556 / DSM 19958 / E1-9c)</name>
    <dbReference type="NCBI Taxonomy" id="521011"/>
    <lineage>
        <taxon>Archaea</taxon>
        <taxon>Methanobacteriati</taxon>
        <taxon>Methanobacteriota</taxon>
        <taxon>Stenosarchaea group</taxon>
        <taxon>Methanomicrobia</taxon>
        <taxon>Methanomicrobiales</taxon>
        <taxon>Methanoregulaceae</taxon>
        <taxon>Methanosphaerula</taxon>
    </lineage>
</organism>
<dbReference type="Proteomes" id="UP000002457">
    <property type="component" value="Chromosome"/>
</dbReference>
<dbReference type="SUPFAM" id="SSF54373">
    <property type="entry name" value="FAD-linked reductases, C-terminal domain"/>
    <property type="match status" value="1"/>
</dbReference>
<evidence type="ECO:0000256" key="4">
    <source>
        <dbReference type="ARBA" id="ARBA00022827"/>
    </source>
</evidence>
<dbReference type="InterPro" id="IPR007867">
    <property type="entry name" value="GMC_OxRtase_C"/>
</dbReference>
<dbReference type="PROSITE" id="PS00623">
    <property type="entry name" value="GMC_OXRED_1"/>
    <property type="match status" value="1"/>
</dbReference>
<keyword evidence="4" id="KW-0274">FAD</keyword>
<dbReference type="AlphaFoldDB" id="B8GHK8"/>
<evidence type="ECO:0000259" key="5">
    <source>
        <dbReference type="PROSITE" id="PS00623"/>
    </source>
</evidence>
<dbReference type="InterPro" id="IPR012132">
    <property type="entry name" value="GMC_OxRdtase"/>
</dbReference>
<evidence type="ECO:0000256" key="3">
    <source>
        <dbReference type="ARBA" id="ARBA00022630"/>
    </source>
</evidence>
<dbReference type="InterPro" id="IPR036188">
    <property type="entry name" value="FAD/NAD-bd_sf"/>
</dbReference>
<reference evidence="6 7" key="1">
    <citation type="journal article" date="2015" name="Genome Announc.">
        <title>Complete Genome Sequence of Methanosphaerula palustris E1-9CT, a Hydrogenotrophic Methanogen Isolated from a Minerotrophic Fen Peatland.</title>
        <authorList>
            <person name="Cadillo-Quiroz H."/>
            <person name="Browne P."/>
            <person name="Kyrpides N."/>
            <person name="Woyke T."/>
            <person name="Goodwin L."/>
            <person name="Detter C."/>
            <person name="Yavitt J.B."/>
            <person name="Zinder S.H."/>
        </authorList>
    </citation>
    <scope>NUCLEOTIDE SEQUENCE [LARGE SCALE GENOMIC DNA]</scope>
    <source>
        <strain evidence="7">ATCC BAA-1556 / DSM 19958 / E1-9c</strain>
    </source>
</reference>
<dbReference type="PANTHER" id="PTHR11552">
    <property type="entry name" value="GLUCOSE-METHANOL-CHOLINE GMC OXIDOREDUCTASE"/>
    <property type="match status" value="1"/>
</dbReference>
<name>B8GHK8_METPE</name>
<comment type="similarity">
    <text evidence="2">Belongs to the GMC oxidoreductase family.</text>
</comment>
<dbReference type="Gene3D" id="3.30.560.10">
    <property type="entry name" value="Glucose Oxidase, domain 3"/>
    <property type="match status" value="1"/>
</dbReference>
<dbReference type="GO" id="GO:0008812">
    <property type="term" value="F:choline dehydrogenase activity"/>
    <property type="evidence" value="ECO:0007669"/>
    <property type="project" value="UniProtKB-EC"/>
</dbReference>
<sequence length="544" mass="60248">MMKQIYDYIIVGAGTSGPIVASRLSEDPHVSVLLLEAGGENINDISRAPGAFFKVWGTDYDWQYETEPQKGLNNRKIYAPRGRVVGGSSAINVGFWMRGTREDYDFWEQQGAKGWNYEKALKMFQKIEDTDLGPTRYRGKGGMVHLEDSAYPSEFTQTQFDAFKEAGFGDIGDFQAEDPYCADIVQKDYINRVRHTPADSYLSEEVRKRPNLTVQTDTFVRKVIFKENRAVGVEVEYKGELQQVEARAEVILSAGSFNTAQILKLSGVGPKKELARHGIPVVADVPGVGENLNDHLMVNVRALSSVPIPDTHFNPISDESLAQWRKEQTGPACYYPGPAAGLVSSDGTHTGPDFEMILQYVHTANGSEKEFAGVENIAERSGYSFPVILMIPKSRGTVLLASGDPHDKPLIDPNYFDDPSDMKRFIKGIRYALQLTQTTALSPYTEMVHPALDASDADIEAFIRNEASTVFHPVGTARIGDLEKDPMAVVDSHLRVRGVEGLRVADASIMPQVNRGHTMAPVTYIGEMAAQIIQSETDRPYQRS</sequence>
<feature type="domain" description="Glucose-methanol-choline oxidoreductase N-terminal" evidence="5">
    <location>
        <begin position="82"/>
        <end position="105"/>
    </location>
</feature>
<comment type="cofactor">
    <cofactor evidence="1">
        <name>FAD</name>
        <dbReference type="ChEBI" id="CHEBI:57692"/>
    </cofactor>
</comment>
<dbReference type="Gene3D" id="3.50.50.60">
    <property type="entry name" value="FAD/NAD(P)-binding domain"/>
    <property type="match status" value="1"/>
</dbReference>
<dbReference type="SUPFAM" id="SSF51905">
    <property type="entry name" value="FAD/NAD(P)-binding domain"/>
    <property type="match status" value="1"/>
</dbReference>
<dbReference type="OrthoDB" id="212451at2157"/>
<keyword evidence="6" id="KW-0560">Oxidoreductase</keyword>
<dbReference type="PANTHER" id="PTHR11552:SF147">
    <property type="entry name" value="CHOLINE DEHYDROGENASE, MITOCHONDRIAL"/>
    <property type="match status" value="1"/>
</dbReference>
<dbReference type="STRING" id="521011.Mpal_1279"/>
<dbReference type="Pfam" id="PF05199">
    <property type="entry name" value="GMC_oxred_C"/>
    <property type="match status" value="1"/>
</dbReference>
<dbReference type="EC" id="1.1.99.1" evidence="6"/>
<evidence type="ECO:0000256" key="1">
    <source>
        <dbReference type="ARBA" id="ARBA00001974"/>
    </source>
</evidence>
<protein>
    <submittedName>
        <fullName evidence="6">Choline dehydrogenase</fullName>
        <ecNumber evidence="6">1.1.99.1</ecNumber>
    </submittedName>
</protein>
<gene>
    <name evidence="6" type="ordered locus">Mpal_1279</name>
</gene>
<accession>B8GHK8</accession>
<keyword evidence="7" id="KW-1185">Reference proteome</keyword>
<evidence type="ECO:0000313" key="6">
    <source>
        <dbReference type="EMBL" id="ACL16613.1"/>
    </source>
</evidence>
<dbReference type="Pfam" id="PF00732">
    <property type="entry name" value="GMC_oxred_N"/>
    <property type="match status" value="1"/>
</dbReference>
<dbReference type="InterPro" id="IPR000172">
    <property type="entry name" value="GMC_OxRdtase_N"/>
</dbReference>
<evidence type="ECO:0000256" key="2">
    <source>
        <dbReference type="ARBA" id="ARBA00010790"/>
    </source>
</evidence>
<dbReference type="PIRSF" id="PIRSF000137">
    <property type="entry name" value="Alcohol_oxidase"/>
    <property type="match status" value="1"/>
</dbReference>